<evidence type="ECO:0000313" key="9">
    <source>
        <dbReference type="EMBL" id="REE81003.1"/>
    </source>
</evidence>
<dbReference type="Gene3D" id="2.115.10.20">
    <property type="entry name" value="Glycosyl hydrolase domain, family 43"/>
    <property type="match status" value="1"/>
</dbReference>
<protein>
    <submittedName>
        <fullName evidence="9">GH43 family beta-xylosidase</fullName>
    </submittedName>
</protein>
<feature type="active site" description="Proton donor" evidence="5">
    <location>
        <position position="234"/>
    </location>
</feature>
<evidence type="ECO:0000256" key="2">
    <source>
        <dbReference type="ARBA" id="ARBA00022729"/>
    </source>
</evidence>
<dbReference type="SUPFAM" id="SSF75005">
    <property type="entry name" value="Arabinanase/levansucrase/invertase"/>
    <property type="match status" value="1"/>
</dbReference>
<dbReference type="InterPro" id="IPR006710">
    <property type="entry name" value="Glyco_hydro_43"/>
</dbReference>
<dbReference type="Pfam" id="PF03422">
    <property type="entry name" value="CBM_6"/>
    <property type="match status" value="1"/>
</dbReference>
<evidence type="ECO:0000256" key="1">
    <source>
        <dbReference type="ARBA" id="ARBA00009865"/>
    </source>
</evidence>
<keyword evidence="2" id="KW-0732">Signal</keyword>
<evidence type="ECO:0000256" key="7">
    <source>
        <dbReference type="SAM" id="MobiDB-lite"/>
    </source>
</evidence>
<comment type="similarity">
    <text evidence="1">Belongs to the glycosyl hydrolase 43 family.</text>
</comment>
<dbReference type="PANTHER" id="PTHR43817">
    <property type="entry name" value="GLYCOSYL HYDROLASE"/>
    <property type="match status" value="1"/>
</dbReference>
<evidence type="ECO:0000256" key="6">
    <source>
        <dbReference type="PIRSR" id="PIRSR606710-2"/>
    </source>
</evidence>
<sequence>MKINGKRTSILLFSACLLIAAIAAIWIGVDRMDKGTADAPVVYNGHGGTFKNTLAEMDTPDPSVVYKDGYYYMTFTHNGADVMVMKSRTLDFRQARSETVWYPPADTAYSANLWAPEIQYIQGKWYIYFAADDGANENHRMYVLEADTEDPMGSYTFRGQVKDETNKWAIDGLAMEHEGKLYFVWSGWDDDVNVQQNTYIAPMSDPLTISGSRVLLNEPTLDWEQAGGPPYINEGQSILKKDGRLFIVYSGAGSWTPFYSLGLLALEPGTDPLVAANWKKSEQPLLQMDEEAGVFGPGHNSFVASPDGTEDWIVYHATSGIDDGWNNRKARAQRVSWNADGMPEFGKPLSLDTAIAAPAGAGVIKAEHAKKAGERLEFDGIPATVDTEVPVLIHYRNTSGDSLSADLTVNGEKAAAAVELAPTKSERIGYAYARAALTQSNNNVISLPAELAGVTIEAIEIPRYEAENAQAVGRAEATENPFASGWGVAKLAPSGESEGAGEGADNSDRNNGDPKSASTADAVKFTNIAVPEKRDYTLRIAVSNAGEQSASLKVTIDDGKAQTVEVKPTGRNEFVPVDVTTSLKAGVHAIKLEAVTGKLSIDYIDITG</sequence>
<dbReference type="GO" id="GO:0004553">
    <property type="term" value="F:hydrolase activity, hydrolyzing O-glycosyl compounds"/>
    <property type="evidence" value="ECO:0007669"/>
    <property type="project" value="InterPro"/>
</dbReference>
<organism evidence="9 10">
    <name type="scientific">Paenibacillus taihuensis</name>
    <dbReference type="NCBI Taxonomy" id="1156355"/>
    <lineage>
        <taxon>Bacteria</taxon>
        <taxon>Bacillati</taxon>
        <taxon>Bacillota</taxon>
        <taxon>Bacilli</taxon>
        <taxon>Bacillales</taxon>
        <taxon>Paenibacillaceae</taxon>
        <taxon>Paenibacillus</taxon>
    </lineage>
</organism>
<dbReference type="Pfam" id="PF04616">
    <property type="entry name" value="Glyco_hydro_43"/>
    <property type="match status" value="1"/>
</dbReference>
<feature type="domain" description="CBM6" evidence="8">
    <location>
        <begin position="462"/>
        <end position="607"/>
    </location>
</feature>
<dbReference type="CDD" id="cd18820">
    <property type="entry name" value="GH43_LbAraf43-like"/>
    <property type="match status" value="1"/>
</dbReference>
<feature type="active site" description="Proton acceptor" evidence="5">
    <location>
        <position position="61"/>
    </location>
</feature>
<evidence type="ECO:0000256" key="3">
    <source>
        <dbReference type="ARBA" id="ARBA00022801"/>
    </source>
</evidence>
<proteinExistence type="inferred from homology"/>
<reference evidence="9 10" key="1">
    <citation type="submission" date="2018-08" db="EMBL/GenBank/DDBJ databases">
        <title>Genomic Encyclopedia of Type Strains, Phase III (KMG-III): the genomes of soil and plant-associated and newly described type strains.</title>
        <authorList>
            <person name="Whitman W."/>
        </authorList>
    </citation>
    <scope>NUCLEOTIDE SEQUENCE [LARGE SCALE GENOMIC DNA]</scope>
    <source>
        <strain evidence="9 10">CGMCC 1.10966</strain>
    </source>
</reference>
<dbReference type="GO" id="GO:0005975">
    <property type="term" value="P:carbohydrate metabolic process"/>
    <property type="evidence" value="ECO:0007669"/>
    <property type="project" value="InterPro"/>
</dbReference>
<dbReference type="SUPFAM" id="SSF49785">
    <property type="entry name" value="Galactose-binding domain-like"/>
    <property type="match status" value="1"/>
</dbReference>
<comment type="caution">
    <text evidence="9">The sequence shown here is derived from an EMBL/GenBank/DDBJ whole genome shotgun (WGS) entry which is preliminary data.</text>
</comment>
<feature type="site" description="Important for catalytic activity, responsible for pKa modulation of the active site Glu and correct orientation of both the proton donor and substrate" evidence="6">
    <location>
        <position position="171"/>
    </location>
</feature>
<keyword evidence="10" id="KW-1185">Reference proteome</keyword>
<dbReference type="InterPro" id="IPR023296">
    <property type="entry name" value="Glyco_hydro_beta-prop_sf"/>
</dbReference>
<dbReference type="PROSITE" id="PS51175">
    <property type="entry name" value="CBM6"/>
    <property type="match status" value="1"/>
</dbReference>
<name>A0A3D9RM87_9BACL</name>
<evidence type="ECO:0000256" key="5">
    <source>
        <dbReference type="PIRSR" id="PIRSR606710-1"/>
    </source>
</evidence>
<dbReference type="RefSeq" id="WP_245996068.1">
    <property type="nucleotide sequence ID" value="NZ_QTTN01000020.1"/>
</dbReference>
<dbReference type="Gene3D" id="2.60.120.260">
    <property type="entry name" value="Galactose-binding domain-like"/>
    <property type="match status" value="2"/>
</dbReference>
<feature type="region of interest" description="Disordered" evidence="7">
    <location>
        <begin position="487"/>
        <end position="519"/>
    </location>
</feature>
<evidence type="ECO:0000256" key="4">
    <source>
        <dbReference type="ARBA" id="ARBA00023295"/>
    </source>
</evidence>
<gene>
    <name evidence="9" type="ORF">A8990_12049</name>
</gene>
<dbReference type="PANTHER" id="PTHR43817:SF1">
    <property type="entry name" value="HYDROLASE, FAMILY 43, PUTATIVE (AFU_ORTHOLOGUE AFUA_3G01660)-RELATED"/>
    <property type="match status" value="1"/>
</dbReference>
<dbReference type="GO" id="GO:0030246">
    <property type="term" value="F:carbohydrate binding"/>
    <property type="evidence" value="ECO:0007669"/>
    <property type="project" value="InterPro"/>
</dbReference>
<dbReference type="InterPro" id="IPR008979">
    <property type="entry name" value="Galactose-bd-like_sf"/>
</dbReference>
<dbReference type="Proteomes" id="UP000256304">
    <property type="component" value="Unassembled WGS sequence"/>
</dbReference>
<dbReference type="InterPro" id="IPR005084">
    <property type="entry name" value="CBM6"/>
</dbReference>
<keyword evidence="3" id="KW-0378">Hydrolase</keyword>
<accession>A0A3D9RM87</accession>
<dbReference type="EMBL" id="QTTN01000020">
    <property type="protein sequence ID" value="REE81003.1"/>
    <property type="molecule type" value="Genomic_DNA"/>
</dbReference>
<keyword evidence="4" id="KW-0326">Glycosidase</keyword>
<evidence type="ECO:0000259" key="8">
    <source>
        <dbReference type="PROSITE" id="PS51175"/>
    </source>
</evidence>
<evidence type="ECO:0000313" key="10">
    <source>
        <dbReference type="Proteomes" id="UP000256304"/>
    </source>
</evidence>
<dbReference type="AlphaFoldDB" id="A0A3D9RM87"/>